<gene>
    <name evidence="6" type="ORF">B0T11DRAFT_318197</name>
</gene>
<dbReference type="EMBL" id="JAGPXD010000003">
    <property type="protein sequence ID" value="KAH7362520.1"/>
    <property type="molecule type" value="Genomic_DNA"/>
</dbReference>
<dbReference type="SUPFAM" id="SSF50978">
    <property type="entry name" value="WD40 repeat-like"/>
    <property type="match status" value="1"/>
</dbReference>
<dbReference type="GO" id="GO:0030674">
    <property type="term" value="F:protein-macromolecule adaptor activity"/>
    <property type="evidence" value="ECO:0007669"/>
    <property type="project" value="TreeGrafter"/>
</dbReference>
<evidence type="ECO:0000256" key="5">
    <source>
        <dbReference type="SAM" id="MobiDB-lite"/>
    </source>
</evidence>
<keyword evidence="4" id="KW-0853">WD repeat</keyword>
<feature type="compositionally biased region" description="Polar residues" evidence="5">
    <location>
        <begin position="57"/>
        <end position="105"/>
    </location>
</feature>
<feature type="compositionally biased region" description="Polar residues" evidence="5">
    <location>
        <begin position="122"/>
        <end position="136"/>
    </location>
</feature>
<evidence type="ECO:0000313" key="7">
    <source>
        <dbReference type="Proteomes" id="UP000813385"/>
    </source>
</evidence>
<feature type="region of interest" description="Disordered" evidence="5">
    <location>
        <begin position="661"/>
        <end position="693"/>
    </location>
</feature>
<evidence type="ECO:0000256" key="4">
    <source>
        <dbReference type="PROSITE-ProRule" id="PRU00221"/>
    </source>
</evidence>
<dbReference type="Gene3D" id="2.130.10.10">
    <property type="entry name" value="YVTN repeat-like/Quinoprotein amine dehydrogenase"/>
    <property type="match status" value="2"/>
</dbReference>
<accession>A0A8K0X579</accession>
<feature type="compositionally biased region" description="Basic residues" evidence="5">
    <location>
        <begin position="31"/>
        <end position="42"/>
    </location>
</feature>
<organism evidence="6 7">
    <name type="scientific">Plectosphaerella cucumerina</name>
    <dbReference type="NCBI Taxonomy" id="40658"/>
    <lineage>
        <taxon>Eukaryota</taxon>
        <taxon>Fungi</taxon>
        <taxon>Dikarya</taxon>
        <taxon>Ascomycota</taxon>
        <taxon>Pezizomycotina</taxon>
        <taxon>Sordariomycetes</taxon>
        <taxon>Hypocreomycetidae</taxon>
        <taxon>Glomerellales</taxon>
        <taxon>Plectosphaerellaceae</taxon>
        <taxon>Plectosphaerella</taxon>
    </lineage>
</organism>
<dbReference type="AlphaFoldDB" id="A0A8K0X579"/>
<feature type="compositionally biased region" description="Basic and acidic residues" evidence="5">
    <location>
        <begin position="218"/>
        <end position="229"/>
    </location>
</feature>
<dbReference type="Proteomes" id="UP000813385">
    <property type="component" value="Unassembled WGS sequence"/>
</dbReference>
<dbReference type="SMART" id="SM00320">
    <property type="entry name" value="WD40"/>
    <property type="match status" value="5"/>
</dbReference>
<dbReference type="PROSITE" id="PS50082">
    <property type="entry name" value="WD_REPEATS_2"/>
    <property type="match status" value="1"/>
</dbReference>
<evidence type="ECO:0000256" key="1">
    <source>
        <dbReference type="ARBA" id="ARBA00004906"/>
    </source>
</evidence>
<dbReference type="Pfam" id="PF00400">
    <property type="entry name" value="WD40"/>
    <property type="match status" value="2"/>
</dbReference>
<sequence>MNSPPPSDGILPSSQLSDETLYLSAQDNPRRTRPSRREKRKSILTPRKFARFFTPRGQISSRQPNLTQPALTPLNDASLNARPTSPQLEPESLSQGFVSPSSSPIRPTKKRKITSAGPSEAGPSSTATETLSTRRQATPRVATVDKESKLHAPVATQQLGPRLTSAANRRRSLEQTAPDTSESSLPAARLLFPPATRQNGRTESGSELLKFFKAQRPRSQEDKLEDKTSIRPSVPSQPVNITLNIPDYKPKSFVKLENRGTSAGLLLREMGLTSRPGRRHPKTVQIDPFHATSRFFSRQTDWTACSFAPNGTEGGRVVIPFSVISSRRSPVTIVGDEEGCIRMLESAATPAVHPIPLPQRVRAIYQVHSNAIMDLDISPDDTRLATACGDRNGKIIDPTTGMCHAVLNNGHDAALRRVRFQPGRADGNVLSTCDKAGRIQIWDLRVSSAPVDAFGTVDDDIPRSCRAGILNTIDPAHSRTVRGRSNGASVTALQWLTGREHIVLSASEVDARIKVWDTRYINRRGNTTTAVPVSVTAVPSSHRWRDFGITSMALGGDASRLYAVCRDSTVYAYSTAHLVLGTDPVLSSNPPRQRPGLATTGHGPLYGFRHHDLDVRSFYIRCSVRSPDQGPGPELLAVGSSRGTAVLFPTDETTLRAKWDRESRVAHTPGAKPAPAVIEPEAPPQDDDIYSTGTPRRPFACRDTSGTVALVHNGTSLKGGHQREVTGVSWTHDGKLATISDDMTIRHWQETPTEGHTAVMDVPRDARDLRTDRNAMKSHYAGWARVPRSWDVDDGMN</sequence>
<feature type="compositionally biased region" description="Polar residues" evidence="5">
    <location>
        <begin position="174"/>
        <end position="184"/>
    </location>
</feature>
<keyword evidence="7" id="KW-1185">Reference proteome</keyword>
<feature type="compositionally biased region" description="Low complexity" evidence="5">
    <location>
        <begin position="671"/>
        <end position="680"/>
    </location>
</feature>
<reference evidence="6" key="1">
    <citation type="journal article" date="2021" name="Nat. Commun.">
        <title>Genetic determinants of endophytism in the Arabidopsis root mycobiome.</title>
        <authorList>
            <person name="Mesny F."/>
            <person name="Miyauchi S."/>
            <person name="Thiergart T."/>
            <person name="Pickel B."/>
            <person name="Atanasova L."/>
            <person name="Karlsson M."/>
            <person name="Huettel B."/>
            <person name="Barry K.W."/>
            <person name="Haridas S."/>
            <person name="Chen C."/>
            <person name="Bauer D."/>
            <person name="Andreopoulos W."/>
            <person name="Pangilinan J."/>
            <person name="LaButti K."/>
            <person name="Riley R."/>
            <person name="Lipzen A."/>
            <person name="Clum A."/>
            <person name="Drula E."/>
            <person name="Henrissat B."/>
            <person name="Kohler A."/>
            <person name="Grigoriev I.V."/>
            <person name="Martin F.M."/>
            <person name="Hacquard S."/>
        </authorList>
    </citation>
    <scope>NUCLEOTIDE SEQUENCE</scope>
    <source>
        <strain evidence="6">MPI-CAGE-AT-0016</strain>
    </source>
</reference>
<feature type="compositionally biased region" description="Polar residues" evidence="5">
    <location>
        <begin position="196"/>
        <end position="205"/>
    </location>
</feature>
<dbReference type="PANTHER" id="PTHR22852">
    <property type="entry name" value="LETHAL 2 DENTICLELESS PROTEIN RETINOIC ACID-REGULATED NUCLEAR MATRIX-ASSOCIATED PROTEIN"/>
    <property type="match status" value="1"/>
</dbReference>
<dbReference type="GO" id="GO:0005634">
    <property type="term" value="C:nucleus"/>
    <property type="evidence" value="ECO:0007669"/>
    <property type="project" value="TreeGrafter"/>
</dbReference>
<feature type="region of interest" description="Disordered" evidence="5">
    <location>
        <begin position="23"/>
        <end position="235"/>
    </location>
</feature>
<evidence type="ECO:0000256" key="3">
    <source>
        <dbReference type="ARBA" id="ARBA00038344"/>
    </source>
</evidence>
<dbReference type="GO" id="GO:0043161">
    <property type="term" value="P:proteasome-mediated ubiquitin-dependent protein catabolic process"/>
    <property type="evidence" value="ECO:0007669"/>
    <property type="project" value="TreeGrafter"/>
</dbReference>
<dbReference type="InterPro" id="IPR036322">
    <property type="entry name" value="WD40_repeat_dom_sf"/>
</dbReference>
<dbReference type="InterPro" id="IPR015943">
    <property type="entry name" value="WD40/YVTN_repeat-like_dom_sf"/>
</dbReference>
<feature type="repeat" description="WD" evidence="4">
    <location>
        <begin position="718"/>
        <end position="749"/>
    </location>
</feature>
<dbReference type="InterPro" id="IPR001680">
    <property type="entry name" value="WD40_rpt"/>
</dbReference>
<comment type="pathway">
    <text evidence="1">Protein modification; protein ubiquitination.</text>
</comment>
<comment type="caution">
    <text evidence="6">The sequence shown here is derived from an EMBL/GenBank/DDBJ whole genome shotgun (WGS) entry which is preliminary data.</text>
</comment>
<dbReference type="InterPro" id="IPR051865">
    <property type="entry name" value="WD-repeat_CDT2_adapter"/>
</dbReference>
<evidence type="ECO:0000313" key="6">
    <source>
        <dbReference type="EMBL" id="KAH7362520.1"/>
    </source>
</evidence>
<dbReference type="PANTHER" id="PTHR22852:SF0">
    <property type="entry name" value="DENTICLELESS PROTEIN HOMOLOG"/>
    <property type="match status" value="1"/>
</dbReference>
<dbReference type="OrthoDB" id="2096344at2759"/>
<protein>
    <submittedName>
        <fullName evidence="6">WD domain-containing protein</fullName>
    </submittedName>
</protein>
<keyword evidence="2" id="KW-0833">Ubl conjugation pathway</keyword>
<name>A0A8K0X579_9PEZI</name>
<proteinExistence type="inferred from homology"/>
<comment type="similarity">
    <text evidence="3">Belongs to the WD repeat cdt2 family.</text>
</comment>
<evidence type="ECO:0000256" key="2">
    <source>
        <dbReference type="ARBA" id="ARBA00022786"/>
    </source>
</evidence>